<proteinExistence type="predicted"/>
<dbReference type="AlphaFoldDB" id="A0A828QU84"/>
<protein>
    <submittedName>
        <fullName evidence="1">IclR family transcriptional regulator</fullName>
    </submittedName>
</protein>
<evidence type="ECO:0000313" key="2">
    <source>
        <dbReference type="Proteomes" id="UP000005813"/>
    </source>
</evidence>
<comment type="caution">
    <text evidence="1">The sequence shown here is derived from an EMBL/GenBank/DDBJ whole genome shotgun (WGS) entry which is preliminary data.</text>
</comment>
<reference evidence="1 2" key="1">
    <citation type="submission" date="2010-12" db="EMBL/GenBank/DDBJ databases">
        <authorList>
            <person name="Muzny D."/>
            <person name="Qin X."/>
            <person name="Buhay C."/>
            <person name="Dugan-Rocha S."/>
            <person name="Ding Y."/>
            <person name="Chen G."/>
            <person name="Hawes A."/>
            <person name="Holder M."/>
            <person name="Jhangiani S."/>
            <person name="Johnson A."/>
            <person name="Khan Z."/>
            <person name="Li Z."/>
            <person name="Liu W."/>
            <person name="Liu X."/>
            <person name="Perez L."/>
            <person name="Shen H."/>
            <person name="Wang Q."/>
            <person name="Watt J."/>
            <person name="Xi L."/>
            <person name="Xin Y."/>
            <person name="Zhou J."/>
            <person name="Deng J."/>
            <person name="Jiang H."/>
            <person name="Liu Y."/>
            <person name="Qu J."/>
            <person name="Song X.-Z."/>
            <person name="Zhang L."/>
            <person name="Villasana D."/>
            <person name="Johnson A."/>
            <person name="Liu J."/>
            <person name="Liyanage D."/>
            <person name="Lorensuhewa L."/>
            <person name="Robinson T."/>
            <person name="Song A."/>
            <person name="Song B.-B."/>
            <person name="Dinh H."/>
            <person name="Thornton R."/>
            <person name="Coyle M."/>
            <person name="Francisco L."/>
            <person name="Jackson L."/>
            <person name="Javaid M."/>
            <person name="Korchina V."/>
            <person name="Kovar C."/>
            <person name="Mata R."/>
            <person name="Mathew T."/>
            <person name="Ngo R."/>
            <person name="Nguyen L."/>
            <person name="Nguyen N."/>
            <person name="Okwuonu G."/>
            <person name="Ongeri F."/>
            <person name="Pham C."/>
            <person name="Simmons D."/>
            <person name="Wilczek-Boney K."/>
            <person name="Hale W."/>
            <person name="Jakkamsetti A."/>
            <person name="Pham P."/>
            <person name="Ruth R."/>
            <person name="San Lucas F."/>
            <person name="Warren J."/>
            <person name="Zhang J."/>
            <person name="Zhao Z."/>
            <person name="Zhou C."/>
            <person name="Zhu D."/>
            <person name="Lee S."/>
            <person name="Bess C."/>
            <person name="Blankenburg K."/>
            <person name="Forbes L."/>
            <person name="Fu Q."/>
            <person name="Gubbala S."/>
            <person name="Hirani K."/>
            <person name="Jayaseelan J.C."/>
            <person name="Lara F."/>
            <person name="Munidasa M."/>
            <person name="Palculict T."/>
            <person name="Patil S."/>
            <person name="Pu L.-L."/>
            <person name="Saada N."/>
            <person name="Tang L."/>
            <person name="Weissenberger G."/>
            <person name="Zhu Y."/>
            <person name="Hemphill L."/>
            <person name="Shang Y."/>
            <person name="Youmans B."/>
            <person name="Ayvaz T."/>
            <person name="Ross M."/>
            <person name="Santibanez J."/>
            <person name="Aqrawi P."/>
            <person name="Gross S."/>
            <person name="Joshi V."/>
            <person name="Fowler G."/>
            <person name="Nazareth L."/>
            <person name="Reid J."/>
            <person name="Worley K."/>
            <person name="Petrosino J."/>
            <person name="Highlander S."/>
            <person name="Gibbs R."/>
        </authorList>
    </citation>
    <scope>NUCLEOTIDE SEQUENCE [LARGE SCALE GENOMIC DNA]</scope>
    <source>
        <strain evidence="1 2">JV21</strain>
    </source>
</reference>
<gene>
    <name evidence="1" type="ORF">HMPREF9400_1206</name>
</gene>
<dbReference type="EMBL" id="AEPU01000023">
    <property type="protein sequence ID" value="EFU71552.1"/>
    <property type="molecule type" value="Genomic_DNA"/>
</dbReference>
<organism evidence="1 2">
    <name type="scientific">Campylobacter upsaliensis JV21</name>
    <dbReference type="NCBI Taxonomy" id="888826"/>
    <lineage>
        <taxon>Bacteria</taxon>
        <taxon>Pseudomonadati</taxon>
        <taxon>Campylobacterota</taxon>
        <taxon>Epsilonproteobacteria</taxon>
        <taxon>Campylobacterales</taxon>
        <taxon>Campylobacteraceae</taxon>
        <taxon>Campylobacter</taxon>
    </lineage>
</organism>
<accession>A0A828QU84</accession>
<name>A0A828QU84_CAMUP</name>
<evidence type="ECO:0000313" key="1">
    <source>
        <dbReference type="EMBL" id="EFU71552.1"/>
    </source>
</evidence>
<sequence>MNPQIECMAIGIEHKGKIIAAISISYLLYYSNEKFRETNKKILQEEKNKIEKELSFSFPDLDAIY</sequence>
<dbReference type="Proteomes" id="UP000005813">
    <property type="component" value="Unassembled WGS sequence"/>
</dbReference>